<name>A0A7S3HMH1_9STRA</name>
<protein>
    <submittedName>
        <fullName evidence="1">Uncharacterized protein</fullName>
    </submittedName>
</protein>
<accession>A0A7S3HMH1</accession>
<reference evidence="1" key="1">
    <citation type="submission" date="2021-01" db="EMBL/GenBank/DDBJ databases">
        <authorList>
            <person name="Corre E."/>
            <person name="Pelletier E."/>
            <person name="Niang G."/>
            <person name="Scheremetjew M."/>
            <person name="Finn R."/>
            <person name="Kale V."/>
            <person name="Holt S."/>
            <person name="Cochrane G."/>
            <person name="Meng A."/>
            <person name="Brown T."/>
            <person name="Cohen L."/>
        </authorList>
    </citation>
    <scope>NUCLEOTIDE SEQUENCE</scope>
    <source>
        <strain evidence="1">CCAP 955/1</strain>
    </source>
</reference>
<organism evidence="1">
    <name type="scientific">Spumella elongata</name>
    <dbReference type="NCBI Taxonomy" id="89044"/>
    <lineage>
        <taxon>Eukaryota</taxon>
        <taxon>Sar</taxon>
        <taxon>Stramenopiles</taxon>
        <taxon>Ochrophyta</taxon>
        <taxon>Chrysophyceae</taxon>
        <taxon>Chromulinales</taxon>
        <taxon>Chromulinaceae</taxon>
        <taxon>Spumella</taxon>
    </lineage>
</organism>
<dbReference type="InterPro" id="IPR018616">
    <property type="entry name" value="GUCD1"/>
</dbReference>
<dbReference type="PANTHER" id="PTHR31400:SF1">
    <property type="entry name" value="PROTEIN GUCD1"/>
    <property type="match status" value="1"/>
</dbReference>
<dbReference type="AlphaFoldDB" id="A0A7S3HMH1"/>
<dbReference type="PANTHER" id="PTHR31400">
    <property type="entry name" value="GUANYLYL CYCLASE DOMAIN CONTAINING PROTEIN 1 GUCD1"/>
    <property type="match status" value="1"/>
</dbReference>
<dbReference type="InterPro" id="IPR038765">
    <property type="entry name" value="Papain-like_cys_pep_sf"/>
</dbReference>
<dbReference type="Pfam" id="PF09778">
    <property type="entry name" value="Guanylate_cyc_2"/>
    <property type="match status" value="1"/>
</dbReference>
<sequence length="261" mass="30202">MSMNVSVLFDVLEERLRSLGESQNAPFPLRVIHFLRMVWNICKSFFDNKPAENSISECERIFVPQECTWDCGIACCNMILKWNRVKYTPAFDRHIVSSDQKPLWTIELFCLLKEVGLDVSMYTICEGVNPQHKRLNWYANSSSDYEVAATQERFKQARSNNWKVYEEELSLEMLQSIVTQESSVAVVLVDSHTLHQIESTDYSGHYIVVMDYDDKTDEFTCLNPSRCPGTMFVSSYVLERARCHDGTDQDVLICHRKPAAR</sequence>
<gene>
    <name evidence="1" type="ORF">SELO1098_LOCUS28039</name>
</gene>
<dbReference type="SUPFAM" id="SSF54001">
    <property type="entry name" value="Cysteine proteinases"/>
    <property type="match status" value="1"/>
</dbReference>
<evidence type="ECO:0000313" key="1">
    <source>
        <dbReference type="EMBL" id="CAE0299185.1"/>
    </source>
</evidence>
<proteinExistence type="predicted"/>
<dbReference type="EMBL" id="HBIC01054589">
    <property type="protein sequence ID" value="CAE0299185.1"/>
    <property type="molecule type" value="Transcribed_RNA"/>
</dbReference>